<comment type="caution">
    <text evidence="1">The sequence shown here is derived from an EMBL/GenBank/DDBJ whole genome shotgun (WGS) entry which is preliminary data.</text>
</comment>
<evidence type="ECO:0000313" key="2">
    <source>
        <dbReference type="Proteomes" id="UP000712600"/>
    </source>
</evidence>
<gene>
    <name evidence="1" type="ORF">F2Q69_00024298</name>
</gene>
<evidence type="ECO:0000313" key="1">
    <source>
        <dbReference type="EMBL" id="KAF3539559.1"/>
    </source>
</evidence>
<reference evidence="1" key="1">
    <citation type="submission" date="2019-12" db="EMBL/GenBank/DDBJ databases">
        <title>Genome sequencing and annotation of Brassica cretica.</title>
        <authorList>
            <person name="Studholme D.J."/>
            <person name="Sarris P."/>
        </authorList>
    </citation>
    <scope>NUCLEOTIDE SEQUENCE</scope>
    <source>
        <strain evidence="1">PFS-109/04</strain>
        <tissue evidence="1">Leaf</tissue>
    </source>
</reference>
<protein>
    <submittedName>
        <fullName evidence="1">Uncharacterized protein</fullName>
    </submittedName>
</protein>
<dbReference type="EMBL" id="QGKX02001290">
    <property type="protein sequence ID" value="KAF3539559.1"/>
    <property type="molecule type" value="Genomic_DNA"/>
</dbReference>
<sequence>MKLGPTPLVVAARWTLILLDVLNPCWCYLHTLPMEPVLTELIGCIALTTCPTLCSAFENLRWKVQKRDKRI</sequence>
<proteinExistence type="predicted"/>
<dbReference type="AlphaFoldDB" id="A0A8S9QAA0"/>
<name>A0A8S9QAA0_BRACR</name>
<accession>A0A8S9QAA0</accession>
<dbReference type="Proteomes" id="UP000712600">
    <property type="component" value="Unassembled WGS sequence"/>
</dbReference>
<organism evidence="1 2">
    <name type="scientific">Brassica cretica</name>
    <name type="common">Mustard</name>
    <dbReference type="NCBI Taxonomy" id="69181"/>
    <lineage>
        <taxon>Eukaryota</taxon>
        <taxon>Viridiplantae</taxon>
        <taxon>Streptophyta</taxon>
        <taxon>Embryophyta</taxon>
        <taxon>Tracheophyta</taxon>
        <taxon>Spermatophyta</taxon>
        <taxon>Magnoliopsida</taxon>
        <taxon>eudicotyledons</taxon>
        <taxon>Gunneridae</taxon>
        <taxon>Pentapetalae</taxon>
        <taxon>rosids</taxon>
        <taxon>malvids</taxon>
        <taxon>Brassicales</taxon>
        <taxon>Brassicaceae</taxon>
        <taxon>Brassiceae</taxon>
        <taxon>Brassica</taxon>
    </lineage>
</organism>